<feature type="transmembrane region" description="Helical" evidence="7">
    <location>
        <begin position="135"/>
        <end position="157"/>
    </location>
</feature>
<reference evidence="9" key="1">
    <citation type="journal article" date="2023" name="Mol. Phylogenet. Evol.">
        <title>Genome-scale phylogeny and comparative genomics of the fungal order Sordariales.</title>
        <authorList>
            <person name="Hensen N."/>
            <person name="Bonometti L."/>
            <person name="Westerberg I."/>
            <person name="Brannstrom I.O."/>
            <person name="Guillou S."/>
            <person name="Cros-Aarteil S."/>
            <person name="Calhoun S."/>
            <person name="Haridas S."/>
            <person name="Kuo A."/>
            <person name="Mondo S."/>
            <person name="Pangilinan J."/>
            <person name="Riley R."/>
            <person name="LaButti K."/>
            <person name="Andreopoulos B."/>
            <person name="Lipzen A."/>
            <person name="Chen C."/>
            <person name="Yan M."/>
            <person name="Daum C."/>
            <person name="Ng V."/>
            <person name="Clum A."/>
            <person name="Steindorff A."/>
            <person name="Ohm R.A."/>
            <person name="Martin F."/>
            <person name="Silar P."/>
            <person name="Natvig D.O."/>
            <person name="Lalanne C."/>
            <person name="Gautier V."/>
            <person name="Ament-Velasquez S.L."/>
            <person name="Kruys A."/>
            <person name="Hutchinson M.I."/>
            <person name="Powell A.J."/>
            <person name="Barry K."/>
            <person name="Miller A.N."/>
            <person name="Grigoriev I.V."/>
            <person name="Debuchy R."/>
            <person name="Gladieux P."/>
            <person name="Hiltunen Thoren M."/>
            <person name="Johannesson H."/>
        </authorList>
    </citation>
    <scope>NUCLEOTIDE SEQUENCE</scope>
    <source>
        <strain evidence="9">CBS 141.50</strain>
    </source>
</reference>
<dbReference type="Pfam" id="PF20684">
    <property type="entry name" value="Fung_rhodopsin"/>
    <property type="match status" value="1"/>
</dbReference>
<comment type="similarity">
    <text evidence="5">Belongs to the SAT4 family.</text>
</comment>
<evidence type="ECO:0000256" key="2">
    <source>
        <dbReference type="ARBA" id="ARBA00022692"/>
    </source>
</evidence>
<evidence type="ECO:0000313" key="9">
    <source>
        <dbReference type="EMBL" id="KAK4141850.1"/>
    </source>
</evidence>
<dbReference type="AlphaFoldDB" id="A0AAN6UZB2"/>
<comment type="caution">
    <text evidence="9">The sequence shown here is derived from an EMBL/GenBank/DDBJ whole genome shotgun (WGS) entry which is preliminary data.</text>
</comment>
<keyword evidence="2 7" id="KW-0812">Transmembrane</keyword>
<sequence length="354" mass="39289">MPISGPTLSPEEYAHADHSSRANMLLSAQWSLVSFAAAFLALRIHVKISFKKGLWWDDWLLIASWIVCVVVCILTTILIKEFSLGHHTYDIVVPNIPKWINILDSRATCVNTAFAWTKTAFAVTLLRLTMGKTKAFVWFLIITLNIALGFSAMAPWIQCQPVAKRWHIELEGQCWSPDVVIHTFMVTSALSSLYDFILALLPWTFLYTLTLRKKEKVGILVAMSMGAVAGALGIVKCVKTPALGTEDDYNLAPLFIWDIAEACVTLIAACIPTLRVLLRDKTSSGTSDERTTRFSQFSLSFRTVNRGRLMFDTQNIEVIREHSLEKGEAFTVSRTSRDGSAAGSGRPAVAEKTG</sequence>
<evidence type="ECO:0000256" key="7">
    <source>
        <dbReference type="SAM" id="Phobius"/>
    </source>
</evidence>
<evidence type="ECO:0000256" key="6">
    <source>
        <dbReference type="SAM" id="MobiDB-lite"/>
    </source>
</evidence>
<name>A0AAN6UZB2_9PEZI</name>
<keyword evidence="3 7" id="KW-1133">Transmembrane helix</keyword>
<evidence type="ECO:0000256" key="4">
    <source>
        <dbReference type="ARBA" id="ARBA00023136"/>
    </source>
</evidence>
<dbReference type="GO" id="GO:0016020">
    <property type="term" value="C:membrane"/>
    <property type="evidence" value="ECO:0007669"/>
    <property type="project" value="UniProtKB-SubCell"/>
</dbReference>
<dbReference type="PANTHER" id="PTHR33048:SF42">
    <property type="entry name" value="INTEGRAL MEMBRANE PROTEIN"/>
    <property type="match status" value="1"/>
</dbReference>
<feature type="region of interest" description="Disordered" evidence="6">
    <location>
        <begin position="331"/>
        <end position="354"/>
    </location>
</feature>
<evidence type="ECO:0000313" key="10">
    <source>
        <dbReference type="Proteomes" id="UP001302676"/>
    </source>
</evidence>
<evidence type="ECO:0000256" key="1">
    <source>
        <dbReference type="ARBA" id="ARBA00004141"/>
    </source>
</evidence>
<protein>
    <recommendedName>
        <fullName evidence="8">Rhodopsin domain-containing protein</fullName>
    </recommendedName>
</protein>
<evidence type="ECO:0000256" key="5">
    <source>
        <dbReference type="ARBA" id="ARBA00038359"/>
    </source>
</evidence>
<dbReference type="InterPro" id="IPR052337">
    <property type="entry name" value="SAT4-like"/>
</dbReference>
<organism evidence="9 10">
    <name type="scientific">Dichotomopilus funicola</name>
    <dbReference type="NCBI Taxonomy" id="1934379"/>
    <lineage>
        <taxon>Eukaryota</taxon>
        <taxon>Fungi</taxon>
        <taxon>Dikarya</taxon>
        <taxon>Ascomycota</taxon>
        <taxon>Pezizomycotina</taxon>
        <taxon>Sordariomycetes</taxon>
        <taxon>Sordariomycetidae</taxon>
        <taxon>Sordariales</taxon>
        <taxon>Chaetomiaceae</taxon>
        <taxon>Dichotomopilus</taxon>
    </lineage>
</organism>
<gene>
    <name evidence="9" type="ORF">C8A04DRAFT_30542</name>
</gene>
<dbReference type="PANTHER" id="PTHR33048">
    <property type="entry name" value="PTH11-LIKE INTEGRAL MEMBRANE PROTEIN (AFU_ORTHOLOGUE AFUA_5G11245)"/>
    <property type="match status" value="1"/>
</dbReference>
<keyword evidence="10" id="KW-1185">Reference proteome</keyword>
<dbReference type="GeneID" id="87818029"/>
<feature type="transmembrane region" description="Helical" evidence="7">
    <location>
        <begin position="59"/>
        <end position="79"/>
    </location>
</feature>
<feature type="transmembrane region" description="Helical" evidence="7">
    <location>
        <begin position="255"/>
        <end position="278"/>
    </location>
</feature>
<comment type="subcellular location">
    <subcellularLocation>
        <location evidence="1">Membrane</location>
        <topology evidence="1">Multi-pass membrane protein</topology>
    </subcellularLocation>
</comment>
<keyword evidence="4 7" id="KW-0472">Membrane</keyword>
<feature type="domain" description="Rhodopsin" evidence="8">
    <location>
        <begin position="42"/>
        <end position="279"/>
    </location>
</feature>
<evidence type="ECO:0000259" key="8">
    <source>
        <dbReference type="Pfam" id="PF20684"/>
    </source>
</evidence>
<accession>A0AAN6UZB2</accession>
<dbReference type="RefSeq" id="XP_062635221.1">
    <property type="nucleotide sequence ID" value="XM_062781416.1"/>
</dbReference>
<feature type="transmembrane region" description="Helical" evidence="7">
    <location>
        <begin position="179"/>
        <end position="205"/>
    </location>
</feature>
<feature type="transmembrane region" description="Helical" evidence="7">
    <location>
        <begin position="217"/>
        <end position="235"/>
    </location>
</feature>
<proteinExistence type="inferred from homology"/>
<evidence type="ECO:0000256" key="3">
    <source>
        <dbReference type="ARBA" id="ARBA00022989"/>
    </source>
</evidence>
<dbReference type="Proteomes" id="UP001302676">
    <property type="component" value="Unassembled WGS sequence"/>
</dbReference>
<reference evidence="9" key="2">
    <citation type="submission" date="2023-05" db="EMBL/GenBank/DDBJ databases">
        <authorList>
            <consortium name="Lawrence Berkeley National Laboratory"/>
            <person name="Steindorff A."/>
            <person name="Hensen N."/>
            <person name="Bonometti L."/>
            <person name="Westerberg I."/>
            <person name="Brannstrom I.O."/>
            <person name="Guillou S."/>
            <person name="Cros-Aarteil S."/>
            <person name="Calhoun S."/>
            <person name="Haridas S."/>
            <person name="Kuo A."/>
            <person name="Mondo S."/>
            <person name="Pangilinan J."/>
            <person name="Riley R."/>
            <person name="Labutti K."/>
            <person name="Andreopoulos B."/>
            <person name="Lipzen A."/>
            <person name="Chen C."/>
            <person name="Yanf M."/>
            <person name="Daum C."/>
            <person name="Ng V."/>
            <person name="Clum A."/>
            <person name="Ohm R."/>
            <person name="Martin F."/>
            <person name="Silar P."/>
            <person name="Natvig D."/>
            <person name="Lalanne C."/>
            <person name="Gautier V."/>
            <person name="Ament-Velasquez S.L."/>
            <person name="Kruys A."/>
            <person name="Hutchinson M.I."/>
            <person name="Powell A.J."/>
            <person name="Barry K."/>
            <person name="Miller A.N."/>
            <person name="Grigoriev I.V."/>
            <person name="Debuchy R."/>
            <person name="Gladieux P."/>
            <person name="Thoren M.H."/>
            <person name="Johannesson H."/>
        </authorList>
    </citation>
    <scope>NUCLEOTIDE SEQUENCE</scope>
    <source>
        <strain evidence="9">CBS 141.50</strain>
    </source>
</reference>
<dbReference type="InterPro" id="IPR049326">
    <property type="entry name" value="Rhodopsin_dom_fungi"/>
</dbReference>
<feature type="transmembrane region" description="Helical" evidence="7">
    <location>
        <begin position="24"/>
        <end position="44"/>
    </location>
</feature>
<dbReference type="EMBL" id="MU853605">
    <property type="protein sequence ID" value="KAK4141850.1"/>
    <property type="molecule type" value="Genomic_DNA"/>
</dbReference>